<dbReference type="EMBL" id="BOMB01000023">
    <property type="protein sequence ID" value="GID13318.1"/>
    <property type="molecule type" value="Genomic_DNA"/>
</dbReference>
<evidence type="ECO:0000313" key="5">
    <source>
        <dbReference type="Proteomes" id="UP000612808"/>
    </source>
</evidence>
<keyword evidence="2" id="KW-1133">Transmembrane helix</keyword>
<protein>
    <recommendedName>
        <fullName evidence="3">DUF4232 domain-containing protein</fullName>
    </recommendedName>
</protein>
<evidence type="ECO:0000259" key="3">
    <source>
        <dbReference type="Pfam" id="PF14016"/>
    </source>
</evidence>
<feature type="region of interest" description="Disordered" evidence="1">
    <location>
        <begin position="60"/>
        <end position="131"/>
    </location>
</feature>
<sequence length="257" mass="26743">MADRFEQALRAGSARFAMNTDIERPHDVRARGERRRRRRIAVVASAVVLAVAGLGGTAYATGWGPSSAPPAGTTRSPAPSHSPSPSRSAAPSHRADGGMSEQPESPDPTGSASSTRQCSLGDLRDPTVVDGGVGGGHSLNVVRLGYTGAQPCTLTGYPTLTYLCGGNEQTGEKHCVLPARRGTWFDGGPKKEYGGTVQPGGAVYFDLATVSEPTAGEKQTYSAVRVVIDRDTQPLIDGGPFESTGGVSVSQWYVQAG</sequence>
<comment type="caution">
    <text evidence="4">The sequence shown here is derived from an EMBL/GenBank/DDBJ whole genome shotgun (WGS) entry which is preliminary data.</text>
</comment>
<feature type="compositionally biased region" description="Polar residues" evidence="1">
    <location>
        <begin position="108"/>
        <end position="118"/>
    </location>
</feature>
<evidence type="ECO:0000313" key="4">
    <source>
        <dbReference type="EMBL" id="GID13318.1"/>
    </source>
</evidence>
<dbReference type="InterPro" id="IPR025326">
    <property type="entry name" value="DUF4232"/>
</dbReference>
<reference evidence="4" key="1">
    <citation type="submission" date="2021-01" db="EMBL/GenBank/DDBJ databases">
        <title>Whole genome shotgun sequence of Actinocatenispora rupis NBRC 107355.</title>
        <authorList>
            <person name="Komaki H."/>
            <person name="Tamura T."/>
        </authorList>
    </citation>
    <scope>NUCLEOTIDE SEQUENCE</scope>
    <source>
        <strain evidence="4">NBRC 107355</strain>
    </source>
</reference>
<keyword evidence="2" id="KW-0472">Membrane</keyword>
<organism evidence="4 5">
    <name type="scientific">Actinocatenispora rupis</name>
    <dbReference type="NCBI Taxonomy" id="519421"/>
    <lineage>
        <taxon>Bacteria</taxon>
        <taxon>Bacillati</taxon>
        <taxon>Actinomycetota</taxon>
        <taxon>Actinomycetes</taxon>
        <taxon>Micromonosporales</taxon>
        <taxon>Micromonosporaceae</taxon>
        <taxon>Actinocatenispora</taxon>
    </lineage>
</organism>
<dbReference type="Proteomes" id="UP000612808">
    <property type="component" value="Unassembled WGS sequence"/>
</dbReference>
<evidence type="ECO:0000256" key="2">
    <source>
        <dbReference type="SAM" id="Phobius"/>
    </source>
</evidence>
<accession>A0A8J3JC73</accession>
<evidence type="ECO:0000256" key="1">
    <source>
        <dbReference type="SAM" id="MobiDB-lite"/>
    </source>
</evidence>
<keyword evidence="5" id="KW-1185">Reference proteome</keyword>
<feature type="domain" description="DUF4232" evidence="3">
    <location>
        <begin position="130"/>
        <end position="235"/>
    </location>
</feature>
<gene>
    <name evidence="4" type="ORF">Aru02nite_42070</name>
</gene>
<dbReference type="AlphaFoldDB" id="A0A8J3JC73"/>
<feature type="compositionally biased region" description="Low complexity" evidence="1">
    <location>
        <begin position="75"/>
        <end position="92"/>
    </location>
</feature>
<proteinExistence type="predicted"/>
<feature type="transmembrane region" description="Helical" evidence="2">
    <location>
        <begin position="40"/>
        <end position="60"/>
    </location>
</feature>
<keyword evidence="2" id="KW-0812">Transmembrane</keyword>
<name>A0A8J3JC73_9ACTN</name>
<dbReference type="RefSeq" id="WP_345710118.1">
    <property type="nucleotide sequence ID" value="NZ_BAAAZM010000007.1"/>
</dbReference>
<dbReference type="Pfam" id="PF14016">
    <property type="entry name" value="DUF4232"/>
    <property type="match status" value="1"/>
</dbReference>